<dbReference type="EMBL" id="JACHHZ010000002">
    <property type="protein sequence ID" value="MBB6092867.1"/>
    <property type="molecule type" value="Genomic_DNA"/>
</dbReference>
<dbReference type="InterPro" id="IPR052189">
    <property type="entry name" value="L-asp_N-monooxygenase_NS-form"/>
</dbReference>
<comment type="caution">
    <text evidence="2">The sequence shown here is derived from an EMBL/GenBank/DDBJ whole genome shotgun (WGS) entry which is preliminary data.</text>
</comment>
<reference evidence="2 3" key="1">
    <citation type="submission" date="2020-08" db="EMBL/GenBank/DDBJ databases">
        <title>Genomic Encyclopedia of Type Strains, Phase IV (KMG-IV): sequencing the most valuable type-strain genomes for metagenomic binning, comparative biology and taxonomic classification.</title>
        <authorList>
            <person name="Goeker M."/>
        </authorList>
    </citation>
    <scope>NUCLEOTIDE SEQUENCE [LARGE SCALE GENOMIC DNA]</scope>
    <source>
        <strain evidence="2 3">DSM 26723</strain>
    </source>
</reference>
<accession>A0A841HIM6</accession>
<dbReference type="SUPFAM" id="SSF51905">
    <property type="entry name" value="FAD/NAD(P)-binding domain"/>
    <property type="match status" value="1"/>
</dbReference>
<dbReference type="PANTHER" id="PTHR40254">
    <property type="entry name" value="BLR0577 PROTEIN"/>
    <property type="match status" value="1"/>
</dbReference>
<dbReference type="AlphaFoldDB" id="A0A841HIM6"/>
<protein>
    <submittedName>
        <fullName evidence="2">Putative NAD(P)/FAD-binding protein YdhS</fullName>
    </submittedName>
</protein>
<dbReference type="InterPro" id="IPR036188">
    <property type="entry name" value="FAD/NAD-bd_sf"/>
</dbReference>
<dbReference type="Pfam" id="PF13454">
    <property type="entry name" value="NAD_binding_9"/>
    <property type="match status" value="1"/>
</dbReference>
<feature type="domain" description="FAD-dependent urate hydroxylase HpyO/Asp monooxygenase CreE-like FAD/NAD(P)-binding" evidence="1">
    <location>
        <begin position="9"/>
        <end position="159"/>
    </location>
</feature>
<organism evidence="2 3">
    <name type="scientific">Povalibacter uvarum</name>
    <dbReference type="NCBI Taxonomy" id="732238"/>
    <lineage>
        <taxon>Bacteria</taxon>
        <taxon>Pseudomonadati</taxon>
        <taxon>Pseudomonadota</taxon>
        <taxon>Gammaproteobacteria</taxon>
        <taxon>Steroidobacterales</taxon>
        <taxon>Steroidobacteraceae</taxon>
        <taxon>Povalibacter</taxon>
    </lineage>
</organism>
<dbReference type="Gene3D" id="3.50.50.60">
    <property type="entry name" value="FAD/NAD(P)-binding domain"/>
    <property type="match status" value="2"/>
</dbReference>
<proteinExistence type="predicted"/>
<dbReference type="InterPro" id="IPR038732">
    <property type="entry name" value="HpyO/CreE_NAD-binding"/>
</dbReference>
<dbReference type="Proteomes" id="UP000588068">
    <property type="component" value="Unassembled WGS sequence"/>
</dbReference>
<dbReference type="PANTHER" id="PTHR40254:SF1">
    <property type="entry name" value="BLR0577 PROTEIN"/>
    <property type="match status" value="1"/>
</dbReference>
<evidence type="ECO:0000313" key="2">
    <source>
        <dbReference type="EMBL" id="MBB6092867.1"/>
    </source>
</evidence>
<dbReference type="RefSeq" id="WP_184330706.1">
    <property type="nucleotide sequence ID" value="NZ_JACHHZ010000002.1"/>
</dbReference>
<evidence type="ECO:0000313" key="3">
    <source>
        <dbReference type="Proteomes" id="UP000588068"/>
    </source>
</evidence>
<sequence>MAGLLRTIAIVGGGFSGTLVAANLLRRPPRGPTRLVLIERSETVGRGVAYAERRFPYLLNVPASRMSANSLAPKEFLHFAQERIPKATGEDFLPRALYGEYLQQVLLAAELSAPSNIRLEIWRGEVSGVRRLERHLPLQLELADGRKLTADDVVLALGNPKPASLPAAKTLIGNPAYVADPWSQDLKFARHQSVLLIGTGLTMADIVNVASADRHTTPRIHALSRHGLLPPRQTPFRPEAFKGDGNALLLAASRSLRGLASAVRLLAAEAERCGGDWREAVTFVRHMAPTIWQRMPERDRERFMRHLRAQWEVHRHRLPPDVLQRIETLRNGGQMQIHAGRIQRFEARAGRIEVTWRPRHAAQSETLTVDQVVNCTGPDYAIERSNDPLWRNLLERGLCVPDPLGLGLRTGPKGAVMDADGWPGPHLFYVGPMLRADHWEATAVGELRGHAEQLAALLATERG</sequence>
<keyword evidence="3" id="KW-1185">Reference proteome</keyword>
<name>A0A841HIM6_9GAMM</name>
<evidence type="ECO:0000259" key="1">
    <source>
        <dbReference type="Pfam" id="PF13454"/>
    </source>
</evidence>
<gene>
    <name evidence="2" type="ORF">HNQ60_001745</name>
</gene>